<keyword evidence="4" id="KW-0808">Transferase</keyword>
<evidence type="ECO:0000256" key="6">
    <source>
        <dbReference type="ARBA" id="ARBA00050776"/>
    </source>
</evidence>
<organism evidence="8 9">
    <name type="scientific">Pseudoalteromonas citrea</name>
    <dbReference type="NCBI Taxonomy" id="43655"/>
    <lineage>
        <taxon>Bacteria</taxon>
        <taxon>Pseudomonadati</taxon>
        <taxon>Pseudomonadota</taxon>
        <taxon>Gammaproteobacteria</taxon>
        <taxon>Alteromonadales</taxon>
        <taxon>Pseudoalteromonadaceae</taxon>
        <taxon>Pseudoalteromonas</taxon>
    </lineage>
</organism>
<comment type="catalytic activity">
    <reaction evidence="6">
        <text>(sulfur carrier)-H + L-cysteine = (sulfur carrier)-SH + L-alanine</text>
        <dbReference type="Rhea" id="RHEA:43892"/>
        <dbReference type="Rhea" id="RHEA-COMP:14737"/>
        <dbReference type="Rhea" id="RHEA-COMP:14739"/>
        <dbReference type="ChEBI" id="CHEBI:29917"/>
        <dbReference type="ChEBI" id="CHEBI:35235"/>
        <dbReference type="ChEBI" id="CHEBI:57972"/>
        <dbReference type="ChEBI" id="CHEBI:64428"/>
        <dbReference type="EC" id="2.8.1.7"/>
    </reaction>
</comment>
<reference evidence="8" key="2">
    <citation type="submission" date="2015-03" db="EMBL/GenBank/DDBJ databases">
        <title>Genome sequence of Pseudoalteromonas citrea.</title>
        <authorList>
            <person name="Xie B.-B."/>
            <person name="Rong J.-C."/>
            <person name="Qin Q.-L."/>
            <person name="Zhang Y.-Z."/>
        </authorList>
    </citation>
    <scope>NUCLEOTIDE SEQUENCE</scope>
    <source>
        <strain evidence="8">DSM 8771</strain>
    </source>
</reference>
<evidence type="ECO:0000256" key="4">
    <source>
        <dbReference type="ARBA" id="ARBA00022679"/>
    </source>
</evidence>
<sequence length="403" mass="44679">MFKEELTIKIANDFPGTKTEIDGRRVVYLDSAATSLKPQAMIDATTEYYSGISSNVHRGKSYSLELVSNRYEEARYKTAELLSCAGNEIVFLRNTTEAVNLVAAGLSLTKEDKVLICADSHHSNLLPWMARSSVDTVRVLPAGGLDLEHYYELLKLKPKVVAITHCSNVTGIYNPLEEMTKAAKEVGAIVLVDAAQSVPHRKVSVSKLDIDFLTFSPHKMLGPTGIGVLYGKKDMLEQLTPVNYGGGMVDWVDLEEFRLRKLPHRLEAGTPHIAGAYGLTAAIDYINEIGYNTISAHDTYMGKKMLNMALERDYIQVVQPDSDCDRGAVLSFSIPSQPKLDDIARVLSDTYGIMCRNGHLCAQPYIESVAGSQVLRISTYLYNTESEIEHFFSALDDLNTFMF</sequence>
<feature type="domain" description="Aminotransferase class V" evidence="7">
    <location>
        <begin position="27"/>
        <end position="391"/>
    </location>
</feature>
<dbReference type="EC" id="2.8.1.7" evidence="3"/>
<dbReference type="InterPro" id="IPR000192">
    <property type="entry name" value="Aminotrans_V_dom"/>
</dbReference>
<evidence type="ECO:0000256" key="1">
    <source>
        <dbReference type="ARBA" id="ARBA00001933"/>
    </source>
</evidence>
<comment type="cofactor">
    <cofactor evidence="1">
        <name>pyridoxal 5'-phosphate</name>
        <dbReference type="ChEBI" id="CHEBI:597326"/>
    </cofactor>
</comment>
<dbReference type="EMBL" id="AHBZ03000023">
    <property type="protein sequence ID" value="KAF7767741.1"/>
    <property type="molecule type" value="Genomic_DNA"/>
</dbReference>
<protein>
    <recommendedName>
        <fullName evidence="3">cysteine desulfurase</fullName>
        <ecNumber evidence="3">2.8.1.7</ecNumber>
    </recommendedName>
</protein>
<evidence type="ECO:0000256" key="5">
    <source>
        <dbReference type="ARBA" id="ARBA00022898"/>
    </source>
</evidence>
<dbReference type="Gene3D" id="3.90.1150.10">
    <property type="entry name" value="Aspartate Aminotransferase, domain 1"/>
    <property type="match status" value="1"/>
</dbReference>
<dbReference type="GO" id="GO:0031071">
    <property type="term" value="F:cysteine desulfurase activity"/>
    <property type="evidence" value="ECO:0007669"/>
    <property type="project" value="UniProtKB-EC"/>
</dbReference>
<evidence type="ECO:0000259" key="7">
    <source>
        <dbReference type="Pfam" id="PF00266"/>
    </source>
</evidence>
<proteinExistence type="inferred from homology"/>
<dbReference type="InterPro" id="IPR010970">
    <property type="entry name" value="Cys_dSase_SufS"/>
</dbReference>
<comment type="caution">
    <text evidence="8">The sequence shown here is derived from an EMBL/GenBank/DDBJ whole genome shotgun (WGS) entry which is preliminary data.</text>
</comment>
<reference evidence="8" key="1">
    <citation type="journal article" date="2012" name="J. Bacteriol.">
        <title>Genome sequences of type strains of seven species of the marine bacterium Pseudoalteromonas.</title>
        <authorList>
            <person name="Xie B.B."/>
            <person name="Shu Y.L."/>
            <person name="Qin Q.L."/>
            <person name="Rong J.C."/>
            <person name="Zhang X.Y."/>
            <person name="Chen X.L."/>
            <person name="Shi M."/>
            <person name="He H.L."/>
            <person name="Zhou B.C."/>
            <person name="Zhang Y.Z."/>
        </authorList>
    </citation>
    <scope>NUCLEOTIDE SEQUENCE</scope>
    <source>
        <strain evidence="8">DSM 8771</strain>
    </source>
</reference>
<dbReference type="PANTHER" id="PTHR43586">
    <property type="entry name" value="CYSTEINE DESULFURASE"/>
    <property type="match status" value="1"/>
</dbReference>
<accession>A0AAD4AGB3</accession>
<dbReference type="InterPro" id="IPR015424">
    <property type="entry name" value="PyrdxlP-dep_Trfase"/>
</dbReference>
<gene>
    <name evidence="8" type="ORF">PCIT_a3829</name>
</gene>
<evidence type="ECO:0000313" key="9">
    <source>
        <dbReference type="Proteomes" id="UP000016487"/>
    </source>
</evidence>
<dbReference type="GO" id="GO:0030170">
    <property type="term" value="F:pyridoxal phosphate binding"/>
    <property type="evidence" value="ECO:0007669"/>
    <property type="project" value="InterPro"/>
</dbReference>
<dbReference type="Pfam" id="PF00266">
    <property type="entry name" value="Aminotran_5"/>
    <property type="match status" value="1"/>
</dbReference>
<dbReference type="Gene3D" id="3.40.640.10">
    <property type="entry name" value="Type I PLP-dependent aspartate aminotransferase-like (Major domain)"/>
    <property type="match status" value="1"/>
</dbReference>
<dbReference type="InterPro" id="IPR015421">
    <property type="entry name" value="PyrdxlP-dep_Trfase_major"/>
</dbReference>
<evidence type="ECO:0000256" key="3">
    <source>
        <dbReference type="ARBA" id="ARBA00012239"/>
    </source>
</evidence>
<dbReference type="AlphaFoldDB" id="A0AAD4AGB3"/>
<name>A0AAD4AGB3_9GAMM</name>
<keyword evidence="5" id="KW-0663">Pyridoxal phosphate</keyword>
<dbReference type="InterPro" id="IPR015422">
    <property type="entry name" value="PyrdxlP-dep_Trfase_small"/>
</dbReference>
<dbReference type="SUPFAM" id="SSF53383">
    <property type="entry name" value="PLP-dependent transferases"/>
    <property type="match status" value="1"/>
</dbReference>
<dbReference type="Proteomes" id="UP000016487">
    <property type="component" value="Unassembled WGS sequence"/>
</dbReference>
<evidence type="ECO:0000256" key="2">
    <source>
        <dbReference type="ARBA" id="ARBA00010447"/>
    </source>
</evidence>
<dbReference type="GO" id="GO:0006534">
    <property type="term" value="P:cysteine metabolic process"/>
    <property type="evidence" value="ECO:0007669"/>
    <property type="project" value="InterPro"/>
</dbReference>
<dbReference type="RefSeq" id="WP_010366004.1">
    <property type="nucleotide sequence ID" value="NZ_AHBZ03000023.1"/>
</dbReference>
<dbReference type="CDD" id="cd06453">
    <property type="entry name" value="SufS_like"/>
    <property type="match status" value="1"/>
</dbReference>
<evidence type="ECO:0000313" key="8">
    <source>
        <dbReference type="EMBL" id="KAF7767741.1"/>
    </source>
</evidence>
<dbReference type="PANTHER" id="PTHR43586:SF8">
    <property type="entry name" value="CYSTEINE DESULFURASE 1, CHLOROPLASTIC"/>
    <property type="match status" value="1"/>
</dbReference>
<comment type="similarity">
    <text evidence="2">Belongs to the class-V pyridoxal-phosphate-dependent aminotransferase family. Csd subfamily.</text>
</comment>